<keyword evidence="2 4" id="KW-0863">Zinc-finger</keyword>
<comment type="caution">
    <text evidence="6">The sequence shown here is derived from an EMBL/GenBank/DDBJ whole genome shotgun (WGS) entry which is preliminary data.</text>
</comment>
<accession>A0A9W8E6J5</accession>
<protein>
    <submittedName>
        <fullName evidence="6">Zn finger protein</fullName>
    </submittedName>
</protein>
<keyword evidence="3" id="KW-0862">Zinc</keyword>
<evidence type="ECO:0000259" key="5">
    <source>
        <dbReference type="PROSITE" id="PS50178"/>
    </source>
</evidence>
<gene>
    <name evidence="6" type="primary">PIB2</name>
    <name evidence="6" type="ORF">IWQ62_004000</name>
</gene>
<dbReference type="InterPro" id="IPR011011">
    <property type="entry name" value="Znf_FYVE_PHD"/>
</dbReference>
<dbReference type="Pfam" id="PF01363">
    <property type="entry name" value="FYVE"/>
    <property type="match status" value="1"/>
</dbReference>
<organism evidence="6 7">
    <name type="scientific">Dispira parvispora</name>
    <dbReference type="NCBI Taxonomy" id="1520584"/>
    <lineage>
        <taxon>Eukaryota</taxon>
        <taxon>Fungi</taxon>
        <taxon>Fungi incertae sedis</taxon>
        <taxon>Zoopagomycota</taxon>
        <taxon>Kickxellomycotina</taxon>
        <taxon>Dimargaritomycetes</taxon>
        <taxon>Dimargaritales</taxon>
        <taxon>Dimargaritaceae</taxon>
        <taxon>Dispira</taxon>
    </lineage>
</organism>
<name>A0A9W8E6J5_9FUNG</name>
<sequence length="257" mass="29269">MSQYYHHLPPAVLNTEPTYTTSKTVTTAMHYPAGEAPSLGQTPTPVHPFDSQDTHPVHFPHPRISGDSKACHASRLLTQHTSQTGLTPFPRLPSDSASTLSSLTVYTAPQLHVVTRPQSMGTWDEFTPTVSPRPMRSNSVLSIDDPLPNIMVRTRRLSLIERLQLWWCGDSLPRHHWKHDVESARCDHHLCLRSFNPLIRRHHCRLCGYIFCNNCTQFTVFLDERLNFSPHHGVPARSCKSCYRRFLEESPGCFSNH</sequence>
<dbReference type="AlphaFoldDB" id="A0A9W8E6J5"/>
<dbReference type="OrthoDB" id="660555at2759"/>
<dbReference type="PANTHER" id="PTHR23164">
    <property type="entry name" value="EARLY ENDOSOME ANTIGEN 1"/>
    <property type="match status" value="1"/>
</dbReference>
<evidence type="ECO:0000256" key="1">
    <source>
        <dbReference type="ARBA" id="ARBA00022723"/>
    </source>
</evidence>
<dbReference type="InterPro" id="IPR017455">
    <property type="entry name" value="Znf_FYVE-rel"/>
</dbReference>
<dbReference type="InterPro" id="IPR000306">
    <property type="entry name" value="Znf_FYVE"/>
</dbReference>
<evidence type="ECO:0000256" key="2">
    <source>
        <dbReference type="ARBA" id="ARBA00022771"/>
    </source>
</evidence>
<evidence type="ECO:0000256" key="4">
    <source>
        <dbReference type="PROSITE-ProRule" id="PRU00091"/>
    </source>
</evidence>
<dbReference type="Gene3D" id="3.30.40.10">
    <property type="entry name" value="Zinc/RING finger domain, C3HC4 (zinc finger)"/>
    <property type="match status" value="1"/>
</dbReference>
<dbReference type="PANTHER" id="PTHR23164:SF30">
    <property type="entry name" value="EARLY ENDOSOME ANTIGEN 1"/>
    <property type="match status" value="1"/>
</dbReference>
<reference evidence="6" key="1">
    <citation type="submission" date="2022-07" db="EMBL/GenBank/DDBJ databases">
        <title>Phylogenomic reconstructions and comparative analyses of Kickxellomycotina fungi.</title>
        <authorList>
            <person name="Reynolds N.K."/>
            <person name="Stajich J.E."/>
            <person name="Barry K."/>
            <person name="Grigoriev I.V."/>
            <person name="Crous P."/>
            <person name="Smith M.E."/>
        </authorList>
    </citation>
    <scope>NUCLEOTIDE SEQUENCE</scope>
    <source>
        <strain evidence="6">RSA 1196</strain>
    </source>
</reference>
<dbReference type="GO" id="GO:0008270">
    <property type="term" value="F:zinc ion binding"/>
    <property type="evidence" value="ECO:0007669"/>
    <property type="project" value="UniProtKB-KW"/>
</dbReference>
<keyword evidence="1" id="KW-0479">Metal-binding</keyword>
<evidence type="ECO:0000313" key="6">
    <source>
        <dbReference type="EMBL" id="KAJ1961056.1"/>
    </source>
</evidence>
<dbReference type="PROSITE" id="PS50178">
    <property type="entry name" value="ZF_FYVE"/>
    <property type="match status" value="1"/>
</dbReference>
<evidence type="ECO:0000256" key="3">
    <source>
        <dbReference type="ARBA" id="ARBA00022833"/>
    </source>
</evidence>
<keyword evidence="7" id="KW-1185">Reference proteome</keyword>
<proteinExistence type="predicted"/>
<dbReference type="SUPFAM" id="SSF57903">
    <property type="entry name" value="FYVE/PHD zinc finger"/>
    <property type="match status" value="1"/>
</dbReference>
<dbReference type="EMBL" id="JANBPY010001213">
    <property type="protein sequence ID" value="KAJ1961056.1"/>
    <property type="molecule type" value="Genomic_DNA"/>
</dbReference>
<evidence type="ECO:0000313" key="7">
    <source>
        <dbReference type="Proteomes" id="UP001150925"/>
    </source>
</evidence>
<dbReference type="InterPro" id="IPR013083">
    <property type="entry name" value="Znf_RING/FYVE/PHD"/>
</dbReference>
<dbReference type="SMART" id="SM00064">
    <property type="entry name" value="FYVE"/>
    <property type="match status" value="1"/>
</dbReference>
<dbReference type="Proteomes" id="UP001150925">
    <property type="component" value="Unassembled WGS sequence"/>
</dbReference>
<feature type="domain" description="FYVE-type" evidence="5">
    <location>
        <begin position="189"/>
        <end position="247"/>
    </location>
</feature>